<accession>A0ABW9KHB3</accession>
<name>A0ABW9KHB3_9BACT</name>
<feature type="transmembrane region" description="Helical" evidence="1">
    <location>
        <begin position="76"/>
        <end position="95"/>
    </location>
</feature>
<protein>
    <submittedName>
        <fullName evidence="3">DUF4231 domain-containing protein</fullName>
    </submittedName>
</protein>
<organism evidence="3 4">
    <name type="scientific">Terriglobus aquaticus</name>
    <dbReference type="NCBI Taxonomy" id="940139"/>
    <lineage>
        <taxon>Bacteria</taxon>
        <taxon>Pseudomonadati</taxon>
        <taxon>Acidobacteriota</taxon>
        <taxon>Terriglobia</taxon>
        <taxon>Terriglobales</taxon>
        <taxon>Acidobacteriaceae</taxon>
        <taxon>Terriglobus</taxon>
    </lineage>
</organism>
<dbReference type="RefSeq" id="WP_263413530.1">
    <property type="nucleotide sequence ID" value="NZ_BAABBH010000001.1"/>
</dbReference>
<evidence type="ECO:0000259" key="2">
    <source>
        <dbReference type="Pfam" id="PF18181"/>
    </source>
</evidence>
<evidence type="ECO:0000256" key="1">
    <source>
        <dbReference type="SAM" id="Phobius"/>
    </source>
</evidence>
<keyword evidence="1" id="KW-0812">Transmembrane</keyword>
<dbReference type="NCBIfam" id="NF033634">
    <property type="entry name" value="SLATT_1"/>
    <property type="match status" value="1"/>
</dbReference>
<dbReference type="EMBL" id="JBJYXY010000001">
    <property type="protein sequence ID" value="MFN2974923.1"/>
    <property type="molecule type" value="Genomic_DNA"/>
</dbReference>
<keyword evidence="1" id="KW-1133">Transmembrane helix</keyword>
<proteinExistence type="predicted"/>
<keyword evidence="1" id="KW-0472">Membrane</keyword>
<reference evidence="3 4" key="1">
    <citation type="submission" date="2024-12" db="EMBL/GenBank/DDBJ databases">
        <authorList>
            <person name="Lee Y."/>
        </authorList>
    </citation>
    <scope>NUCLEOTIDE SEQUENCE [LARGE SCALE GENOMIC DNA]</scope>
    <source>
        <strain evidence="3 4">03SUJ4</strain>
    </source>
</reference>
<evidence type="ECO:0000313" key="3">
    <source>
        <dbReference type="EMBL" id="MFN2974923.1"/>
    </source>
</evidence>
<dbReference type="Pfam" id="PF18181">
    <property type="entry name" value="SLATT_1"/>
    <property type="match status" value="1"/>
</dbReference>
<dbReference type="InterPro" id="IPR040884">
    <property type="entry name" value="SLATT_1"/>
</dbReference>
<comment type="caution">
    <text evidence="3">The sequence shown here is derived from an EMBL/GenBank/DDBJ whole genome shotgun (WGS) entry which is preliminary data.</text>
</comment>
<feature type="domain" description="SMODS and SLOG-associating 2TM effector" evidence="2">
    <location>
        <begin position="29"/>
        <end position="151"/>
    </location>
</feature>
<dbReference type="Proteomes" id="UP001634747">
    <property type="component" value="Unassembled WGS sequence"/>
</dbReference>
<keyword evidence="4" id="KW-1185">Reference proteome</keyword>
<sequence length="161" mass="18145">MTPDPQSQIVAPAESRAQCLATMLTGRIESFQARRRQNKQKAFWLHIAGTTLSALTTIFLGIQAPDSKNAMLYLKNTALCFSALVTVFGAWEAFFDHRGLWVKYTRTHAQLLSIKASLDYLMLGGTDIKQEEVDALFRKFEDVIAESNDSWLQLRSESKAK</sequence>
<gene>
    <name evidence="3" type="ORF">ACK2TP_04040</name>
</gene>
<feature type="transmembrane region" description="Helical" evidence="1">
    <location>
        <begin position="43"/>
        <end position="64"/>
    </location>
</feature>
<evidence type="ECO:0000313" key="4">
    <source>
        <dbReference type="Proteomes" id="UP001634747"/>
    </source>
</evidence>